<dbReference type="InterPro" id="IPR000160">
    <property type="entry name" value="GGDEF_dom"/>
</dbReference>
<feature type="transmembrane region" description="Helical" evidence="1">
    <location>
        <begin position="69"/>
        <end position="89"/>
    </location>
</feature>
<dbReference type="InterPro" id="IPR029787">
    <property type="entry name" value="Nucleotide_cyclase"/>
</dbReference>
<dbReference type="CDD" id="cd01949">
    <property type="entry name" value="GGDEF"/>
    <property type="match status" value="1"/>
</dbReference>
<dbReference type="OrthoDB" id="9762141at2"/>
<dbReference type="InterPro" id="IPR035919">
    <property type="entry name" value="EAL_sf"/>
</dbReference>
<keyword evidence="1" id="KW-0812">Transmembrane</keyword>
<gene>
    <name evidence="4" type="ORF">C5Y93_09095</name>
</gene>
<dbReference type="SUPFAM" id="SSF141868">
    <property type="entry name" value="EAL domain-like"/>
    <property type="match status" value="1"/>
</dbReference>
<dbReference type="RefSeq" id="WP_105335091.1">
    <property type="nucleotide sequence ID" value="NZ_PUHZ01000009.1"/>
</dbReference>
<dbReference type="Proteomes" id="UP000237819">
    <property type="component" value="Unassembled WGS sequence"/>
</dbReference>
<keyword evidence="1" id="KW-1133">Transmembrane helix</keyword>
<evidence type="ECO:0000256" key="1">
    <source>
        <dbReference type="SAM" id="Phobius"/>
    </source>
</evidence>
<evidence type="ECO:0000259" key="2">
    <source>
        <dbReference type="PROSITE" id="PS50883"/>
    </source>
</evidence>
<dbReference type="InterPro" id="IPR001633">
    <property type="entry name" value="EAL_dom"/>
</dbReference>
<dbReference type="SMART" id="SM00052">
    <property type="entry name" value="EAL"/>
    <property type="match status" value="1"/>
</dbReference>
<sequence>MIDSQPTENPPSEKPGHSRAVSTLHRKVWIDILVLGGISIFLFYIFSFLDVFEMLAEINRRHEDWEVDEALISLTLVTVMGLVFIIRRYREVLTMVRERGRMVSELIAAHETIMEDKLRLRNAAYSDFLTGLPNRAWLLKHLERAAPSQSMTLIFFDIDRFKQVNDLHGHTIGDELIREVARRSTQVLQIEGGLAPLDSNRAAVRLAGDEFVIVVRDLEDRQEVRELAQRLQDSLSSPYSLMGANVSATASIGVATESANGEGREHLLADADAAMYQAKLEGRGRIRHFQPSMRERLTRRARLGVDLQGAIRSHQLHLNYHPILSLDSGHLEGAESLVRWNHPVLGGISPAEFIPIAEESDTIFDLGAWVLEESLRQMSHWIQACKDLAPDVISVNVSRKQFSDPQMIENFARIIRESNVPPARIQLEITEDVGDIDLDLVVTRMHQLKQLGVKIAIDDFGTGTSTFAAIKSFPIDTVKLDISLVSQIVSSIDRAAIVHSLAILVRNLNVKMVAEGVETAQQIPVLQELGCHSAQGFYFSKPLDAKDFETQMGLFGTHGFTVEGFESFPSRWKEKLIAFKELNAT</sequence>
<feature type="domain" description="EAL" evidence="2">
    <location>
        <begin position="300"/>
        <end position="556"/>
    </location>
</feature>
<dbReference type="NCBIfam" id="TIGR00254">
    <property type="entry name" value="GGDEF"/>
    <property type="match status" value="1"/>
</dbReference>
<dbReference type="CDD" id="cd01948">
    <property type="entry name" value="EAL"/>
    <property type="match status" value="1"/>
</dbReference>
<protein>
    <recommendedName>
        <fullName evidence="6">GGDEF-domain containing protein</fullName>
    </recommendedName>
</protein>
<dbReference type="PROSITE" id="PS50887">
    <property type="entry name" value="GGDEF"/>
    <property type="match status" value="1"/>
</dbReference>
<comment type="caution">
    <text evidence="4">The sequence shown here is derived from an EMBL/GenBank/DDBJ whole genome shotgun (WGS) entry which is preliminary data.</text>
</comment>
<evidence type="ECO:0000313" key="4">
    <source>
        <dbReference type="EMBL" id="PQO46613.1"/>
    </source>
</evidence>
<evidence type="ECO:0000259" key="3">
    <source>
        <dbReference type="PROSITE" id="PS50887"/>
    </source>
</evidence>
<proteinExistence type="predicted"/>
<dbReference type="SUPFAM" id="SSF55073">
    <property type="entry name" value="Nucleotide cyclase"/>
    <property type="match status" value="1"/>
</dbReference>
<feature type="transmembrane region" description="Helical" evidence="1">
    <location>
        <begin position="28"/>
        <end position="49"/>
    </location>
</feature>
<organism evidence="4 5">
    <name type="scientific">Blastopirellula marina</name>
    <dbReference type="NCBI Taxonomy" id="124"/>
    <lineage>
        <taxon>Bacteria</taxon>
        <taxon>Pseudomonadati</taxon>
        <taxon>Planctomycetota</taxon>
        <taxon>Planctomycetia</taxon>
        <taxon>Pirellulales</taxon>
        <taxon>Pirellulaceae</taxon>
        <taxon>Blastopirellula</taxon>
    </lineage>
</organism>
<dbReference type="PROSITE" id="PS50883">
    <property type="entry name" value="EAL"/>
    <property type="match status" value="1"/>
</dbReference>
<dbReference type="Gene3D" id="3.30.70.270">
    <property type="match status" value="1"/>
</dbReference>
<name>A0A2S8GQA7_9BACT</name>
<evidence type="ECO:0008006" key="6">
    <source>
        <dbReference type="Google" id="ProtNLM"/>
    </source>
</evidence>
<dbReference type="Gene3D" id="3.20.20.450">
    <property type="entry name" value="EAL domain"/>
    <property type="match status" value="1"/>
</dbReference>
<dbReference type="PANTHER" id="PTHR33121">
    <property type="entry name" value="CYCLIC DI-GMP PHOSPHODIESTERASE PDEF"/>
    <property type="match status" value="1"/>
</dbReference>
<accession>A0A2S8GQA7</accession>
<dbReference type="Pfam" id="PF00990">
    <property type="entry name" value="GGDEF"/>
    <property type="match status" value="1"/>
</dbReference>
<dbReference type="SMART" id="SM00267">
    <property type="entry name" value="GGDEF"/>
    <property type="match status" value="1"/>
</dbReference>
<evidence type="ECO:0000313" key="5">
    <source>
        <dbReference type="Proteomes" id="UP000237819"/>
    </source>
</evidence>
<dbReference type="AlphaFoldDB" id="A0A2S8GQA7"/>
<dbReference type="GO" id="GO:0071111">
    <property type="term" value="F:cyclic-guanylate-specific phosphodiesterase activity"/>
    <property type="evidence" value="ECO:0007669"/>
    <property type="project" value="InterPro"/>
</dbReference>
<feature type="domain" description="GGDEF" evidence="3">
    <location>
        <begin position="149"/>
        <end position="291"/>
    </location>
</feature>
<keyword evidence="1" id="KW-0472">Membrane</keyword>
<dbReference type="PANTHER" id="PTHR33121:SF70">
    <property type="entry name" value="SIGNALING PROTEIN YKOW"/>
    <property type="match status" value="1"/>
</dbReference>
<dbReference type="InterPro" id="IPR043128">
    <property type="entry name" value="Rev_trsase/Diguanyl_cyclase"/>
</dbReference>
<dbReference type="Pfam" id="PF00563">
    <property type="entry name" value="EAL"/>
    <property type="match status" value="1"/>
</dbReference>
<reference evidence="4 5" key="1">
    <citation type="submission" date="2018-02" db="EMBL/GenBank/DDBJ databases">
        <title>Comparative genomes isolates from brazilian mangrove.</title>
        <authorList>
            <person name="Araujo J.E."/>
            <person name="Taketani R.G."/>
            <person name="Silva M.C.P."/>
            <person name="Loureco M.V."/>
            <person name="Andreote F.D."/>
        </authorList>
    </citation>
    <scope>NUCLEOTIDE SEQUENCE [LARGE SCALE GENOMIC DNA]</scope>
    <source>
        <strain evidence="4 5">Nap-Phe MGV</strain>
    </source>
</reference>
<dbReference type="EMBL" id="PUHZ01000009">
    <property type="protein sequence ID" value="PQO46613.1"/>
    <property type="molecule type" value="Genomic_DNA"/>
</dbReference>
<dbReference type="InterPro" id="IPR050706">
    <property type="entry name" value="Cyclic-di-GMP_PDE-like"/>
</dbReference>